<evidence type="ECO:0000313" key="1">
    <source>
        <dbReference type="EMBL" id="CAB3411384.1"/>
    </source>
</evidence>
<dbReference type="Proteomes" id="UP000494206">
    <property type="component" value="Unassembled WGS sequence"/>
</dbReference>
<keyword evidence="2" id="KW-1185">Reference proteome</keyword>
<dbReference type="EMBL" id="CADEPM010000013">
    <property type="protein sequence ID" value="CAB3411384.1"/>
    <property type="molecule type" value="Genomic_DNA"/>
</dbReference>
<name>A0A8S1FFM2_9PELO</name>
<evidence type="ECO:0000313" key="2">
    <source>
        <dbReference type="Proteomes" id="UP000494206"/>
    </source>
</evidence>
<protein>
    <submittedName>
        <fullName evidence="1">Uncharacterized protein</fullName>
    </submittedName>
</protein>
<sequence length="571" mass="66589">MDPFWGPMTALNKFRQKLGHQKFYASLWRVAETRAESQLHVIKYLDRSEFRGIIDDEMINALCTLIKRKTEDYTTMLLRFIETNLPISPGLKREYLEKLVEACIASFEHDDVDFYNQMFEWLFPVGAHSRVVIPVVGAIVNYLGQTRSGIKYTLSNAKQSPEFKVASFLRHFRHKSRYHTFVFNDTFALLFENMDEFDCDTRPMFYELLYGVDVLSAWQPIEAYCQRKIDDSNECNRGRNICQISTVLHHSSRVFDGLCQWNNNMRFAIFSKVFPVLNSKRVFETREFEAIAKLNGKLYGHIRFLYFTEPRGRGMYSRRADDDQLNILDFAVLDMFHRFVTMLLNAADFLGERHLDERCEIVPILLETHSLNMFKVLERLPANFRRCQTSLETLPRILDRYLRLIDVSKWRAMIATGDNTDFALRIMLLSVLAGMHKQATQEPYNVEALNLQDRLLQLPLSQRSKFLTPTEIGIIERSRIFEKVADVLWSAIGRQEFAFPNLARVDFLSERISEVTLGFHEDFVIHQLVSDDLNVREAGVNKLKPSRRVGTTRLESTVWMSPTTAMLSLEV</sequence>
<dbReference type="AlphaFoldDB" id="A0A8S1FFM2"/>
<reference evidence="1 2" key="1">
    <citation type="submission" date="2020-04" db="EMBL/GenBank/DDBJ databases">
        <authorList>
            <person name="Laetsch R D."/>
            <person name="Stevens L."/>
            <person name="Kumar S."/>
            <person name="Blaxter L. M."/>
        </authorList>
    </citation>
    <scope>NUCLEOTIDE SEQUENCE [LARGE SCALE GENOMIC DNA]</scope>
</reference>
<accession>A0A8S1FFM2</accession>
<organism evidence="1 2">
    <name type="scientific">Caenorhabditis bovis</name>
    <dbReference type="NCBI Taxonomy" id="2654633"/>
    <lineage>
        <taxon>Eukaryota</taxon>
        <taxon>Metazoa</taxon>
        <taxon>Ecdysozoa</taxon>
        <taxon>Nematoda</taxon>
        <taxon>Chromadorea</taxon>
        <taxon>Rhabditida</taxon>
        <taxon>Rhabditina</taxon>
        <taxon>Rhabditomorpha</taxon>
        <taxon>Rhabditoidea</taxon>
        <taxon>Rhabditidae</taxon>
        <taxon>Peloderinae</taxon>
        <taxon>Caenorhabditis</taxon>
    </lineage>
</organism>
<comment type="caution">
    <text evidence="1">The sequence shown here is derived from an EMBL/GenBank/DDBJ whole genome shotgun (WGS) entry which is preliminary data.</text>
</comment>
<proteinExistence type="predicted"/>
<gene>
    <name evidence="1" type="ORF">CBOVIS_LOCUS12784</name>
</gene>